<gene>
    <name evidence="1" type="ORF">EJK53_1722</name>
</gene>
<evidence type="ECO:0000313" key="2">
    <source>
        <dbReference type="Proteomes" id="UP000280228"/>
    </source>
</evidence>
<reference evidence="1 2" key="1">
    <citation type="submission" date="2018-12" db="EMBL/GenBank/DDBJ databases">
        <title>Persistence of Moraxella catarrhalis in Chronic Obstructive Pulmonary Disease and Regulation of the Hag/MID Adhesin.</title>
        <authorList>
            <person name="Murphy T."/>
            <person name="Zhao X."/>
            <person name="Vyas G."/>
            <person name="Aluvathingal J."/>
            <person name="Nadendla S."/>
            <person name="Tallon L."/>
            <person name="Tettelin H."/>
        </authorList>
    </citation>
    <scope>NUCLEOTIDE SEQUENCE [LARGE SCALE GENOMIC DNA]</scope>
    <source>
        <strain evidence="1 2">46P58B1</strain>
    </source>
</reference>
<dbReference type="EMBL" id="CP034662">
    <property type="protein sequence ID" value="AZQ92777.1"/>
    <property type="molecule type" value="Genomic_DNA"/>
</dbReference>
<dbReference type="RefSeq" id="WP_003662063.1">
    <property type="nucleotide sequence ID" value="NZ_CP018059.1"/>
</dbReference>
<evidence type="ECO:0008006" key="3">
    <source>
        <dbReference type="Google" id="ProtNLM"/>
    </source>
</evidence>
<protein>
    <recommendedName>
        <fullName evidence="3">DNA-binding protein</fullName>
    </recommendedName>
</protein>
<sequence>MINRLKNLTPEQAKAESDRFWSASDDAIFPPLTIAVVLNRSLSWLQAKRCNGDGIPFIKQSKKVVYYQKSDVLNFINQSVKVPHTSHPDYKKALS</sequence>
<dbReference type="GeneID" id="66585113"/>
<dbReference type="AlphaFoldDB" id="A0A3A9LGS5"/>
<dbReference type="Proteomes" id="UP000280228">
    <property type="component" value="Chromosome"/>
</dbReference>
<proteinExistence type="predicted"/>
<evidence type="ECO:0000313" key="1">
    <source>
        <dbReference type="EMBL" id="AZQ92777.1"/>
    </source>
</evidence>
<organism evidence="1 2">
    <name type="scientific">Moraxella catarrhalis</name>
    <name type="common">Branhamella catarrhalis</name>
    <dbReference type="NCBI Taxonomy" id="480"/>
    <lineage>
        <taxon>Bacteria</taxon>
        <taxon>Pseudomonadati</taxon>
        <taxon>Pseudomonadota</taxon>
        <taxon>Gammaproteobacteria</taxon>
        <taxon>Moraxellales</taxon>
        <taxon>Moraxellaceae</taxon>
        <taxon>Moraxella</taxon>
    </lineage>
</organism>
<name>A0A3A9LGS5_MORCA</name>
<accession>A0A3A9LGS5</accession>